<keyword evidence="5" id="KW-0732">Signal</keyword>
<keyword evidence="8" id="KW-1185">Reference proteome</keyword>
<evidence type="ECO:0000259" key="6">
    <source>
        <dbReference type="Pfam" id="PF00933"/>
    </source>
</evidence>
<dbReference type="InterPro" id="IPR050226">
    <property type="entry name" value="NagZ_Beta-hexosaminidase"/>
</dbReference>
<protein>
    <submittedName>
        <fullName evidence="7">Beta-N-acetylhexosaminidase</fullName>
        <ecNumber evidence="7">3.2.1.52</ecNumber>
    </submittedName>
</protein>
<evidence type="ECO:0000256" key="2">
    <source>
        <dbReference type="ARBA" id="ARBA00022801"/>
    </source>
</evidence>
<gene>
    <name evidence="7" type="primary">nagZ</name>
    <name evidence="7" type="ORF">ACJDUH_04430</name>
</gene>
<name>A0ABW8TPG6_9CLOT</name>
<dbReference type="RefSeq" id="WP_406763948.1">
    <property type="nucleotide sequence ID" value="NZ_JBJHZY010000001.1"/>
</dbReference>
<dbReference type="Proteomes" id="UP001623661">
    <property type="component" value="Unassembled WGS sequence"/>
</dbReference>
<dbReference type="PANTHER" id="PTHR30480:SF16">
    <property type="entry name" value="GLYCOSIDE HYDROLASE FAMILY 3 DOMAIN PROTEIN"/>
    <property type="match status" value="1"/>
</dbReference>
<dbReference type="Pfam" id="PF00933">
    <property type="entry name" value="Glyco_hydro_3"/>
    <property type="match status" value="1"/>
</dbReference>
<evidence type="ECO:0000256" key="5">
    <source>
        <dbReference type="SAM" id="SignalP"/>
    </source>
</evidence>
<keyword evidence="2 7" id="KW-0378">Hydrolase</keyword>
<reference evidence="7 8" key="1">
    <citation type="submission" date="2024-11" db="EMBL/GenBank/DDBJ databases">
        <authorList>
            <person name="Heng Y.C."/>
            <person name="Lim A.C.H."/>
            <person name="Lee J.K.Y."/>
            <person name="Kittelmann S."/>
        </authorList>
    </citation>
    <scope>NUCLEOTIDE SEQUENCE [LARGE SCALE GENOMIC DNA]</scope>
    <source>
        <strain evidence="7 8">WILCCON 0202</strain>
    </source>
</reference>
<dbReference type="Gene3D" id="3.20.20.300">
    <property type="entry name" value="Glycoside hydrolase, family 3, N-terminal domain"/>
    <property type="match status" value="1"/>
</dbReference>
<comment type="caution">
    <text evidence="7">The sequence shown here is derived from an EMBL/GenBank/DDBJ whole genome shotgun (WGS) entry which is preliminary data.</text>
</comment>
<comment type="similarity">
    <text evidence="1">Belongs to the glycosyl hydrolase 3 family.</text>
</comment>
<feature type="compositionally biased region" description="Low complexity" evidence="4">
    <location>
        <begin position="32"/>
        <end position="52"/>
    </location>
</feature>
<dbReference type="EMBL" id="JBJHZY010000001">
    <property type="protein sequence ID" value="MFL0267342.1"/>
    <property type="molecule type" value="Genomic_DNA"/>
</dbReference>
<dbReference type="EC" id="3.2.1.52" evidence="7"/>
<evidence type="ECO:0000256" key="1">
    <source>
        <dbReference type="ARBA" id="ARBA00005336"/>
    </source>
</evidence>
<evidence type="ECO:0000313" key="8">
    <source>
        <dbReference type="Proteomes" id="UP001623661"/>
    </source>
</evidence>
<evidence type="ECO:0000256" key="3">
    <source>
        <dbReference type="ARBA" id="ARBA00023295"/>
    </source>
</evidence>
<feature type="region of interest" description="Disordered" evidence="4">
    <location>
        <begin position="32"/>
        <end position="62"/>
    </location>
</feature>
<accession>A0ABW8TPG6</accession>
<sequence length="425" mass="46200">MKFKRIIIMTICFAFFICSGCSIIKKPIQNSNPDGNNDSSINNNTSNTTPSNEAVENNTSDSIEEQISKMSLSEKVGQLVIAGIDGYTNDEHSSQLIEKYKVGGFILLGQNIKDTNQALALINSLKSSNSKNKIPLFLGIDEEGGGITRMPAEFSKLPTNKAIGQKNNSNLSYNIGGILGEELMAFGLNLDFAPVLDINSNPKNPIIGDRAFGSNVNIVSTLGISTMKGIQGKNIASAVKHFPGHGDTSVDSHIGLPIVNNDLNRLKNFELLPFSSAVKNGADMVMVAHILLPKIDKDNPASFSKTVITDVLRNYLNYRGVVITDDMTMGAIVKNYNIGEAAVKSLMAGTDIILVCHDFDKETAVIDAITKAVENKVISEKSIDEKLTRVLKLKRKYNMNNDKVSSVDVKGINKNIDNLLKANFK</sequence>
<dbReference type="GO" id="GO:0004563">
    <property type="term" value="F:beta-N-acetylhexosaminidase activity"/>
    <property type="evidence" value="ECO:0007669"/>
    <property type="project" value="UniProtKB-EC"/>
</dbReference>
<dbReference type="InterPro" id="IPR001764">
    <property type="entry name" value="Glyco_hydro_3_N"/>
</dbReference>
<evidence type="ECO:0000256" key="4">
    <source>
        <dbReference type="SAM" id="MobiDB-lite"/>
    </source>
</evidence>
<dbReference type="NCBIfam" id="NF003740">
    <property type="entry name" value="PRK05337.1"/>
    <property type="match status" value="1"/>
</dbReference>
<dbReference type="SUPFAM" id="SSF51445">
    <property type="entry name" value="(Trans)glycosidases"/>
    <property type="match status" value="1"/>
</dbReference>
<dbReference type="PANTHER" id="PTHR30480">
    <property type="entry name" value="BETA-HEXOSAMINIDASE-RELATED"/>
    <property type="match status" value="1"/>
</dbReference>
<dbReference type="InterPro" id="IPR017853">
    <property type="entry name" value="GH"/>
</dbReference>
<evidence type="ECO:0000313" key="7">
    <source>
        <dbReference type="EMBL" id="MFL0267342.1"/>
    </source>
</evidence>
<organism evidence="7 8">
    <name type="scientific">Candidatus Clostridium radicumherbarum</name>
    <dbReference type="NCBI Taxonomy" id="3381662"/>
    <lineage>
        <taxon>Bacteria</taxon>
        <taxon>Bacillati</taxon>
        <taxon>Bacillota</taxon>
        <taxon>Clostridia</taxon>
        <taxon>Eubacteriales</taxon>
        <taxon>Clostridiaceae</taxon>
        <taxon>Clostridium</taxon>
    </lineage>
</organism>
<feature type="chain" id="PRO_5045931365" evidence="5">
    <location>
        <begin position="21"/>
        <end position="425"/>
    </location>
</feature>
<keyword evidence="3 7" id="KW-0326">Glycosidase</keyword>
<feature type="signal peptide" evidence="5">
    <location>
        <begin position="1"/>
        <end position="20"/>
    </location>
</feature>
<feature type="domain" description="Glycoside hydrolase family 3 N-terminal" evidence="6">
    <location>
        <begin position="72"/>
        <end position="393"/>
    </location>
</feature>
<dbReference type="InterPro" id="IPR036962">
    <property type="entry name" value="Glyco_hydro_3_N_sf"/>
</dbReference>
<proteinExistence type="inferred from homology"/>